<comment type="caution">
    <text evidence="2">The sequence shown here is derived from an EMBL/GenBank/DDBJ whole genome shotgun (WGS) entry which is preliminary data.</text>
</comment>
<keyword evidence="3" id="KW-1185">Reference proteome</keyword>
<evidence type="ECO:0000313" key="3">
    <source>
        <dbReference type="Proteomes" id="UP000824469"/>
    </source>
</evidence>
<dbReference type="Gene3D" id="3.80.10.10">
    <property type="entry name" value="Ribonuclease Inhibitor"/>
    <property type="match status" value="3"/>
</dbReference>
<organism evidence="2 3">
    <name type="scientific">Taxus chinensis</name>
    <name type="common">Chinese yew</name>
    <name type="synonym">Taxus wallichiana var. chinensis</name>
    <dbReference type="NCBI Taxonomy" id="29808"/>
    <lineage>
        <taxon>Eukaryota</taxon>
        <taxon>Viridiplantae</taxon>
        <taxon>Streptophyta</taxon>
        <taxon>Embryophyta</taxon>
        <taxon>Tracheophyta</taxon>
        <taxon>Spermatophyta</taxon>
        <taxon>Pinopsida</taxon>
        <taxon>Pinidae</taxon>
        <taxon>Conifers II</taxon>
        <taxon>Cupressales</taxon>
        <taxon>Taxaceae</taxon>
        <taxon>Taxus</taxon>
    </lineage>
</organism>
<evidence type="ECO:0000256" key="1">
    <source>
        <dbReference type="SAM" id="MobiDB-lite"/>
    </source>
</evidence>
<dbReference type="Proteomes" id="UP000824469">
    <property type="component" value="Unassembled WGS sequence"/>
</dbReference>
<reference evidence="2 3" key="1">
    <citation type="journal article" date="2021" name="Nat. Plants">
        <title>The Taxus genome provides insights into paclitaxel biosynthesis.</title>
        <authorList>
            <person name="Xiong X."/>
            <person name="Gou J."/>
            <person name="Liao Q."/>
            <person name="Li Y."/>
            <person name="Zhou Q."/>
            <person name="Bi G."/>
            <person name="Li C."/>
            <person name="Du R."/>
            <person name="Wang X."/>
            <person name="Sun T."/>
            <person name="Guo L."/>
            <person name="Liang H."/>
            <person name="Lu P."/>
            <person name="Wu Y."/>
            <person name="Zhang Z."/>
            <person name="Ro D.K."/>
            <person name="Shang Y."/>
            <person name="Huang S."/>
            <person name="Yan J."/>
        </authorList>
    </citation>
    <scope>NUCLEOTIDE SEQUENCE [LARGE SCALE GENOMIC DNA]</scope>
    <source>
        <strain evidence="2">Ta-2019</strain>
    </source>
</reference>
<accession>A0AA38FTQ1</accession>
<dbReference type="OMA" id="MFINANQ"/>
<gene>
    <name evidence="2" type="ORF">KI387_037624</name>
</gene>
<name>A0AA38FTQ1_TAXCH</name>
<dbReference type="AlphaFoldDB" id="A0AA38FTQ1"/>
<sequence>ALSQLQQLDIWGSHISNEGVARLKAFPKLNFLNLAWTNVTQVPALLSLKSLNMSKCTIDSIFDGLGELETSLLSLHFSGAMFINANQVFTSLGTQNLSLLDLSSSSVDNVSFLVGMDRLECLDLSCTGVTDSSMNFVANIGANLKRLNLSTTRVGSEALTILAGNVPKLEYISLSHTAVDDNGLAYLGLMPALRSINLSYTNIKGFVHVGERLSNPIFSLTALQQLEHLEILDLKDTHVYDLGCQPLSFLKELHRLYLRSDFLSDISLVTVSSLPNLNYFSIQGAVVTNPGLCSFVPPPLLQVLDLRDCWLLTKEGILEFSNRYPELDIRHESLVTIPEEQTHYGHGKLFSSESTDVAKMKRGRKSGTKMSSARVHENQTQRRFVGQ</sequence>
<feature type="non-terminal residue" evidence="2">
    <location>
        <position position="1"/>
    </location>
</feature>
<dbReference type="InterPro" id="IPR051341">
    <property type="entry name" value="Zyg-11_UBL_adapter"/>
</dbReference>
<dbReference type="SUPFAM" id="SSF52058">
    <property type="entry name" value="L domain-like"/>
    <property type="match status" value="1"/>
</dbReference>
<proteinExistence type="predicted"/>
<feature type="region of interest" description="Disordered" evidence="1">
    <location>
        <begin position="355"/>
        <end position="387"/>
    </location>
</feature>
<dbReference type="SUPFAM" id="SSF52047">
    <property type="entry name" value="RNI-like"/>
    <property type="match status" value="1"/>
</dbReference>
<dbReference type="PANTHER" id="PTHR12904:SF23">
    <property type="entry name" value="PROTEIN ZER-1 HOMOLOG"/>
    <property type="match status" value="1"/>
</dbReference>
<dbReference type="PANTHER" id="PTHR12904">
    <property type="match status" value="1"/>
</dbReference>
<evidence type="ECO:0000313" key="2">
    <source>
        <dbReference type="EMBL" id="KAH9309713.1"/>
    </source>
</evidence>
<dbReference type="InterPro" id="IPR032675">
    <property type="entry name" value="LRR_dom_sf"/>
</dbReference>
<protein>
    <submittedName>
        <fullName evidence="2">Uncharacterized protein</fullName>
    </submittedName>
</protein>
<dbReference type="EMBL" id="JAHRHJ020000007">
    <property type="protein sequence ID" value="KAH9309713.1"/>
    <property type="molecule type" value="Genomic_DNA"/>
</dbReference>